<evidence type="ECO:0000259" key="2">
    <source>
        <dbReference type="PROSITE" id="PS50200"/>
    </source>
</evidence>
<dbReference type="EMBL" id="WNTK01000006">
    <property type="protein sequence ID" value="KAG9481644.1"/>
    <property type="molecule type" value="Genomic_DNA"/>
</dbReference>
<dbReference type="InterPro" id="IPR002710">
    <property type="entry name" value="Dilute_dom"/>
</dbReference>
<feature type="region of interest" description="Disordered" evidence="1">
    <location>
        <begin position="42"/>
        <end position="71"/>
    </location>
</feature>
<dbReference type="CDD" id="cd17116">
    <property type="entry name" value="RA_Radil_like"/>
    <property type="match status" value="1"/>
</dbReference>
<dbReference type="PANTHER" id="PTHR16027">
    <property type="entry name" value="DILUTE DOMAIN-CONTAINING PROTEIN YPR089W"/>
    <property type="match status" value="1"/>
</dbReference>
<dbReference type="SUPFAM" id="SSF54236">
    <property type="entry name" value="Ubiquitin-like"/>
    <property type="match status" value="1"/>
</dbReference>
<dbReference type="Pfam" id="PF00788">
    <property type="entry name" value="RA"/>
    <property type="match status" value="1"/>
</dbReference>
<feature type="domain" description="Ras-associating" evidence="2">
    <location>
        <begin position="125"/>
        <end position="228"/>
    </location>
</feature>
<name>A0A8J6F5V6_ELECQ</name>
<dbReference type="SMART" id="SM00314">
    <property type="entry name" value="RA"/>
    <property type="match status" value="1"/>
</dbReference>
<dbReference type="InterPro" id="IPR052072">
    <property type="entry name" value="Vascular_dev_regulator"/>
</dbReference>
<evidence type="ECO:0008006" key="6">
    <source>
        <dbReference type="Google" id="ProtNLM"/>
    </source>
</evidence>
<gene>
    <name evidence="4" type="ORF">GDO78_010735</name>
</gene>
<dbReference type="OrthoDB" id="3908708at2759"/>
<evidence type="ECO:0000313" key="5">
    <source>
        <dbReference type="Proteomes" id="UP000770717"/>
    </source>
</evidence>
<dbReference type="GO" id="GO:0035024">
    <property type="term" value="P:negative regulation of Rho protein signal transduction"/>
    <property type="evidence" value="ECO:0007669"/>
    <property type="project" value="TreeGrafter"/>
</dbReference>
<evidence type="ECO:0000256" key="1">
    <source>
        <dbReference type="SAM" id="MobiDB-lite"/>
    </source>
</evidence>
<dbReference type="GO" id="GO:0001525">
    <property type="term" value="P:angiogenesis"/>
    <property type="evidence" value="ECO:0007669"/>
    <property type="project" value="TreeGrafter"/>
</dbReference>
<reference evidence="4" key="1">
    <citation type="thesis" date="2020" institute="ProQuest LLC" country="789 East Eisenhower Parkway, Ann Arbor, MI, USA">
        <title>Comparative Genomics and Chromosome Evolution.</title>
        <authorList>
            <person name="Mudd A.B."/>
        </authorList>
    </citation>
    <scope>NUCLEOTIDE SEQUENCE</scope>
    <source>
        <strain evidence="4">HN-11 Male</strain>
        <tissue evidence="4">Kidney and liver</tissue>
    </source>
</reference>
<dbReference type="SMART" id="SM01132">
    <property type="entry name" value="DIL"/>
    <property type="match status" value="1"/>
</dbReference>
<dbReference type="AlphaFoldDB" id="A0A8J6F5V6"/>
<dbReference type="InterPro" id="IPR000159">
    <property type="entry name" value="RA_dom"/>
</dbReference>
<keyword evidence="5" id="KW-1185">Reference proteome</keyword>
<dbReference type="CDD" id="cd15472">
    <property type="entry name" value="Myo5p-like_CBD_Rasip1"/>
    <property type="match status" value="1"/>
</dbReference>
<dbReference type="GO" id="GO:0007165">
    <property type="term" value="P:signal transduction"/>
    <property type="evidence" value="ECO:0007669"/>
    <property type="project" value="InterPro"/>
</dbReference>
<protein>
    <recommendedName>
        <fullName evidence="6">Ras-interacting protein 1</fullName>
    </recommendedName>
</protein>
<dbReference type="GO" id="GO:0051020">
    <property type="term" value="F:GTPase binding"/>
    <property type="evidence" value="ECO:0007669"/>
    <property type="project" value="TreeGrafter"/>
</dbReference>
<feature type="compositionally biased region" description="Polar residues" evidence="1">
    <location>
        <begin position="43"/>
        <end position="58"/>
    </location>
</feature>
<dbReference type="GO" id="GO:0005911">
    <property type="term" value="C:cell-cell junction"/>
    <property type="evidence" value="ECO:0007669"/>
    <property type="project" value="TreeGrafter"/>
</dbReference>
<evidence type="ECO:0000313" key="4">
    <source>
        <dbReference type="EMBL" id="KAG9481644.1"/>
    </source>
</evidence>
<sequence>MFHEEKKEGSPRFGKLHFPVGLWINSPKKHFAKLGRRWPSVGSIKSTSSDTASRSNETVELRQPTKNKNNRHKRLSNIFHRGTILMTGSISAGSAAGRWASEKKLSDIIDSVPEDLVELSSQKNLPGILKIFGDDISSGTNYKSVLATPRSMARELVKEALERYAVADSDIETFVLCDVVGRFVGHEGEWKMEYLRIVGDHERPLVLQEMWKPKVGFSRRFEIRRKQEVENIPPAEDIETAEEKIKEIGDKQPENQQDKNLGTTLGIEEVASDLQPLMLWMANSMELLNFVQRKILDMEKEWESEGTSQDALLSSDLEACEESMALLDEVIMYTFQQCVYYLTKTLYAALPALLESNPFTDPSSLSDVGELNNMPEGTRGTLAIYQATLDLTRECELHPDLVSQTFGYLFFFSNASLFNTLMEKGNGEPFYQWSKAVQIRTNLDLVLDWLQGIGLGDIASEFFKKLSTTVNLLCIPKTSLLKLSWSSLRSEYPALSSAQLNHLLRNYHLGVGRSHPAAWDPPEEEKDEITNTDIFESFTDHPPLILPCDNFRMQISQPMSNDAFHKQLCQLRRFVWDLEQKSLPANQRSLYRVENSQ</sequence>
<dbReference type="PROSITE" id="PS51126">
    <property type="entry name" value="DILUTE"/>
    <property type="match status" value="1"/>
</dbReference>
<dbReference type="Pfam" id="PF01843">
    <property type="entry name" value="DIL"/>
    <property type="match status" value="1"/>
</dbReference>
<dbReference type="PANTHER" id="PTHR16027:SF4">
    <property type="entry name" value="RAS-INTERACTING PROTEIN 1"/>
    <property type="match status" value="1"/>
</dbReference>
<evidence type="ECO:0000259" key="3">
    <source>
        <dbReference type="PROSITE" id="PS51126"/>
    </source>
</evidence>
<feature type="domain" description="Dilute" evidence="3">
    <location>
        <begin position="263"/>
        <end position="531"/>
    </location>
</feature>
<dbReference type="Proteomes" id="UP000770717">
    <property type="component" value="Unassembled WGS sequence"/>
</dbReference>
<proteinExistence type="predicted"/>
<dbReference type="Gene3D" id="3.10.20.90">
    <property type="entry name" value="Phosphatidylinositol 3-kinase Catalytic Subunit, Chain A, domain 1"/>
    <property type="match status" value="1"/>
</dbReference>
<dbReference type="InterPro" id="IPR029071">
    <property type="entry name" value="Ubiquitin-like_domsf"/>
</dbReference>
<accession>A0A8J6F5V6</accession>
<dbReference type="PROSITE" id="PS50200">
    <property type="entry name" value="RA"/>
    <property type="match status" value="1"/>
</dbReference>
<dbReference type="InterPro" id="IPR037983">
    <property type="entry name" value="CBD_Rasip1/Radil"/>
</dbReference>
<comment type="caution">
    <text evidence="4">The sequence shown here is derived from an EMBL/GenBank/DDBJ whole genome shotgun (WGS) entry which is preliminary data.</text>
</comment>
<organism evidence="4 5">
    <name type="scientific">Eleutherodactylus coqui</name>
    <name type="common">Puerto Rican coqui</name>
    <dbReference type="NCBI Taxonomy" id="57060"/>
    <lineage>
        <taxon>Eukaryota</taxon>
        <taxon>Metazoa</taxon>
        <taxon>Chordata</taxon>
        <taxon>Craniata</taxon>
        <taxon>Vertebrata</taxon>
        <taxon>Euteleostomi</taxon>
        <taxon>Amphibia</taxon>
        <taxon>Batrachia</taxon>
        <taxon>Anura</taxon>
        <taxon>Neobatrachia</taxon>
        <taxon>Hyloidea</taxon>
        <taxon>Eleutherodactylidae</taxon>
        <taxon>Eleutherodactylinae</taxon>
        <taxon>Eleutherodactylus</taxon>
        <taxon>Eleutherodactylus</taxon>
    </lineage>
</organism>